<name>A0A840F8U3_9SPHN</name>
<comment type="caution">
    <text evidence="2">The sequence shown here is derived from an EMBL/GenBank/DDBJ whole genome shotgun (WGS) entry which is preliminary data.</text>
</comment>
<accession>A0A840F8U3</accession>
<protein>
    <submittedName>
        <fullName evidence="2">Uncharacterized protein</fullName>
    </submittedName>
</protein>
<gene>
    <name evidence="2" type="ORF">GGQ80_000869</name>
</gene>
<sequence length="188" mass="20100">MKSATLLAMVAGVFLTTNAQAQTTAVSGSPSCELHVFPSLEGQAVTTGWLSGFGMIGAAIDAGKNKTRNVSDADYLKEALGPKMQVDALKSIDLVSVLKLPPSQVIFEPAIADRKVTTKAGGRLSTSAASCYVEFIVTQNLYTKKAIYGRSLNNRFIFKDFRNGKTQAKLVKGRGGNGLTHFPPEDDR</sequence>
<dbReference type="EMBL" id="JACIEV010000002">
    <property type="protein sequence ID" value="MBB4152981.1"/>
    <property type="molecule type" value="Genomic_DNA"/>
</dbReference>
<evidence type="ECO:0000313" key="3">
    <source>
        <dbReference type="Proteomes" id="UP000529795"/>
    </source>
</evidence>
<dbReference type="RefSeq" id="WP_183982663.1">
    <property type="nucleotide sequence ID" value="NZ_JACIEV010000002.1"/>
</dbReference>
<dbReference type="Proteomes" id="UP000529795">
    <property type="component" value="Unassembled WGS sequence"/>
</dbReference>
<feature type="signal peptide" evidence="1">
    <location>
        <begin position="1"/>
        <end position="21"/>
    </location>
</feature>
<proteinExistence type="predicted"/>
<evidence type="ECO:0000256" key="1">
    <source>
        <dbReference type="SAM" id="SignalP"/>
    </source>
</evidence>
<evidence type="ECO:0000313" key="2">
    <source>
        <dbReference type="EMBL" id="MBB4152981.1"/>
    </source>
</evidence>
<organism evidence="2 3">
    <name type="scientific">Sphingomonas jinjuensis</name>
    <dbReference type="NCBI Taxonomy" id="535907"/>
    <lineage>
        <taxon>Bacteria</taxon>
        <taxon>Pseudomonadati</taxon>
        <taxon>Pseudomonadota</taxon>
        <taxon>Alphaproteobacteria</taxon>
        <taxon>Sphingomonadales</taxon>
        <taxon>Sphingomonadaceae</taxon>
        <taxon>Sphingomonas</taxon>
    </lineage>
</organism>
<feature type="chain" id="PRO_5032933276" evidence="1">
    <location>
        <begin position="22"/>
        <end position="188"/>
    </location>
</feature>
<keyword evidence="3" id="KW-1185">Reference proteome</keyword>
<keyword evidence="1" id="KW-0732">Signal</keyword>
<dbReference type="AlphaFoldDB" id="A0A840F8U3"/>
<reference evidence="2 3" key="1">
    <citation type="submission" date="2020-08" db="EMBL/GenBank/DDBJ databases">
        <title>Genomic Encyclopedia of Type Strains, Phase IV (KMG-IV): sequencing the most valuable type-strain genomes for metagenomic binning, comparative biology and taxonomic classification.</title>
        <authorList>
            <person name="Goeker M."/>
        </authorList>
    </citation>
    <scope>NUCLEOTIDE SEQUENCE [LARGE SCALE GENOMIC DNA]</scope>
    <source>
        <strain evidence="2 3">YC6723</strain>
    </source>
</reference>